<evidence type="ECO:0008006" key="3">
    <source>
        <dbReference type="Google" id="ProtNLM"/>
    </source>
</evidence>
<organism evidence="1 2">
    <name type="scientific">Periplaneta americana</name>
    <name type="common">American cockroach</name>
    <name type="synonym">Blatta americana</name>
    <dbReference type="NCBI Taxonomy" id="6978"/>
    <lineage>
        <taxon>Eukaryota</taxon>
        <taxon>Metazoa</taxon>
        <taxon>Ecdysozoa</taxon>
        <taxon>Arthropoda</taxon>
        <taxon>Hexapoda</taxon>
        <taxon>Insecta</taxon>
        <taxon>Pterygota</taxon>
        <taxon>Neoptera</taxon>
        <taxon>Polyneoptera</taxon>
        <taxon>Dictyoptera</taxon>
        <taxon>Blattodea</taxon>
        <taxon>Blattoidea</taxon>
        <taxon>Blattidae</taxon>
        <taxon>Blattinae</taxon>
        <taxon>Periplaneta</taxon>
    </lineage>
</organism>
<protein>
    <recommendedName>
        <fullName evidence="3">Reverse transcriptase domain-containing protein</fullName>
    </recommendedName>
</protein>
<reference evidence="1 2" key="1">
    <citation type="journal article" date="2022" name="Allergy">
        <title>Genome assembly and annotation of Periplaneta americana reveal a comprehensive cockroach allergen profile.</title>
        <authorList>
            <person name="Wang L."/>
            <person name="Xiong Q."/>
            <person name="Saelim N."/>
            <person name="Wang L."/>
            <person name="Nong W."/>
            <person name="Wan A.T."/>
            <person name="Shi M."/>
            <person name="Liu X."/>
            <person name="Cao Q."/>
            <person name="Hui J.H.L."/>
            <person name="Sookrung N."/>
            <person name="Leung T.F."/>
            <person name="Tungtrongchitr A."/>
            <person name="Tsui S.K.W."/>
        </authorList>
    </citation>
    <scope>NUCLEOTIDE SEQUENCE [LARGE SCALE GENOMIC DNA]</scope>
    <source>
        <strain evidence="1">PWHHKU_190912</strain>
    </source>
</reference>
<dbReference type="EMBL" id="JAJSOF020000013">
    <property type="protein sequence ID" value="KAJ4443803.1"/>
    <property type="molecule type" value="Genomic_DNA"/>
</dbReference>
<name>A0ABQ8TB85_PERAM</name>
<evidence type="ECO:0000313" key="1">
    <source>
        <dbReference type="EMBL" id="KAJ4443803.1"/>
    </source>
</evidence>
<dbReference type="PANTHER" id="PTHR47027:SF20">
    <property type="entry name" value="REVERSE TRANSCRIPTASE-LIKE PROTEIN WITH RNA-DIRECTED DNA POLYMERASE DOMAIN"/>
    <property type="match status" value="1"/>
</dbReference>
<dbReference type="PANTHER" id="PTHR47027">
    <property type="entry name" value="REVERSE TRANSCRIPTASE DOMAIN-CONTAINING PROTEIN"/>
    <property type="match status" value="1"/>
</dbReference>
<comment type="caution">
    <text evidence="1">The sequence shown here is derived from an EMBL/GenBank/DDBJ whole genome shotgun (WGS) entry which is preliminary data.</text>
</comment>
<proteinExistence type="predicted"/>
<sequence>MAGLCEGGNEPSGSLKAILSSNSSRGRGSKRYFRCQSLIERYSQVNIKNVSKNKMMSLYIDDIMKQWKMLTHKGLRLNNDTSINNLIFADDLVLLHYDEDLLQLAAHKLNEICKGYNLKISINKTKVMAFSGRNPLRAKIIIDDQMIEQVSHYKYLGCDISYGYDKDIEYKINQFQAICGTINRTLNNKAHKQTKLKFYKTMAVPTLLYGSESWIITTKHESKIHAAEMKFLRRVKGCTRMDQIRNEDIREELQIYSMKEKITNNREQWKEHIERMAESRLPKRIQNCFPRGRRDVGRPRKRWF</sequence>
<gene>
    <name evidence="1" type="ORF">ANN_05583</name>
</gene>
<dbReference type="Proteomes" id="UP001148838">
    <property type="component" value="Unassembled WGS sequence"/>
</dbReference>
<keyword evidence="2" id="KW-1185">Reference proteome</keyword>
<accession>A0ABQ8TB85</accession>
<evidence type="ECO:0000313" key="2">
    <source>
        <dbReference type="Proteomes" id="UP001148838"/>
    </source>
</evidence>